<dbReference type="EMBL" id="SOGN01000032">
    <property type="protein sequence ID" value="TFC81731.1"/>
    <property type="molecule type" value="Genomic_DNA"/>
</dbReference>
<dbReference type="OrthoDB" id="4481055at2"/>
<keyword evidence="1" id="KW-1133">Transmembrane helix</keyword>
<organism evidence="2 3">
    <name type="scientific">Cryobacterium cheniae</name>
    <dbReference type="NCBI Taxonomy" id="1259262"/>
    <lineage>
        <taxon>Bacteria</taxon>
        <taxon>Bacillati</taxon>
        <taxon>Actinomycetota</taxon>
        <taxon>Actinomycetes</taxon>
        <taxon>Micrococcales</taxon>
        <taxon>Microbacteriaceae</taxon>
        <taxon>Cryobacterium</taxon>
    </lineage>
</organism>
<dbReference type="Proteomes" id="UP000298433">
    <property type="component" value="Unassembled WGS sequence"/>
</dbReference>
<reference evidence="2 3" key="1">
    <citation type="submission" date="2019-03" db="EMBL/GenBank/DDBJ databases">
        <title>Genomics of glacier-inhabiting Cryobacterium strains.</title>
        <authorList>
            <person name="Liu Q."/>
            <person name="Xin Y.-H."/>
        </authorList>
    </citation>
    <scope>NUCLEOTIDE SEQUENCE [LARGE SCALE GENOMIC DNA]</scope>
    <source>
        <strain evidence="2 3">TMT2-48-2</strain>
    </source>
</reference>
<dbReference type="AlphaFoldDB" id="A0A4R8XRN0"/>
<sequence>MTPHYLSQLVWRTLLGVAIFNALSAVSGGVLMLFTGGLGMPLSMLENSPFPSFVGPAIILLVVIGGTQALATVLMVRSRPTFLLWSAVAGFAIIIWIMIEAAIIRGFGVLQALYFSTGIAQLALVLALLGIVAWLPRVQLAERLAPTTSRP</sequence>
<feature type="transmembrane region" description="Helical" evidence="1">
    <location>
        <begin position="9"/>
        <end position="34"/>
    </location>
</feature>
<evidence type="ECO:0000313" key="3">
    <source>
        <dbReference type="Proteomes" id="UP000298433"/>
    </source>
</evidence>
<keyword evidence="1" id="KW-0812">Transmembrane</keyword>
<name>A0A4R8XRN0_9MICO</name>
<evidence type="ECO:0000313" key="2">
    <source>
        <dbReference type="EMBL" id="TFC81731.1"/>
    </source>
</evidence>
<feature type="transmembrane region" description="Helical" evidence="1">
    <location>
        <begin position="83"/>
        <end position="107"/>
    </location>
</feature>
<dbReference type="RefSeq" id="WP_134369417.1">
    <property type="nucleotide sequence ID" value="NZ_SOGN01000032.1"/>
</dbReference>
<keyword evidence="1" id="KW-0472">Membrane</keyword>
<gene>
    <name evidence="2" type="ORF">E3T23_05640</name>
</gene>
<protein>
    <submittedName>
        <fullName evidence="2">Uncharacterized protein</fullName>
    </submittedName>
</protein>
<feature type="transmembrane region" description="Helical" evidence="1">
    <location>
        <begin position="113"/>
        <end position="135"/>
    </location>
</feature>
<accession>A0A4R8XRN0</accession>
<comment type="caution">
    <text evidence="2">The sequence shown here is derived from an EMBL/GenBank/DDBJ whole genome shotgun (WGS) entry which is preliminary data.</text>
</comment>
<proteinExistence type="predicted"/>
<evidence type="ECO:0000256" key="1">
    <source>
        <dbReference type="SAM" id="Phobius"/>
    </source>
</evidence>
<feature type="transmembrane region" description="Helical" evidence="1">
    <location>
        <begin position="54"/>
        <end position="76"/>
    </location>
</feature>
<keyword evidence="3" id="KW-1185">Reference proteome</keyword>